<accession>A0AAD5STI6</accession>
<keyword evidence="4 7" id="KW-0812">Transmembrane</keyword>
<comment type="subcellular location">
    <subcellularLocation>
        <location evidence="1">Endomembrane system</location>
        <topology evidence="1">Multi-pass membrane protein</topology>
    </subcellularLocation>
    <subcellularLocation>
        <location evidence="7">Vacuole membrane</location>
        <topology evidence="7">Multi-pass membrane protein</topology>
    </subcellularLocation>
</comment>
<gene>
    <name evidence="8" type="primary">ATG22_3</name>
    <name evidence="8" type="ORF">HK100_003796</name>
</gene>
<evidence type="ECO:0000256" key="3">
    <source>
        <dbReference type="ARBA" id="ARBA00022448"/>
    </source>
</evidence>
<evidence type="ECO:0000256" key="4">
    <source>
        <dbReference type="ARBA" id="ARBA00022692"/>
    </source>
</evidence>
<dbReference type="InterPro" id="IPR024671">
    <property type="entry name" value="Atg22-like"/>
</dbReference>
<dbReference type="Gene3D" id="1.20.1250.20">
    <property type="entry name" value="MFS general substrate transporter like domains"/>
    <property type="match status" value="1"/>
</dbReference>
<evidence type="ECO:0000256" key="1">
    <source>
        <dbReference type="ARBA" id="ARBA00004127"/>
    </source>
</evidence>
<evidence type="ECO:0000256" key="2">
    <source>
        <dbReference type="ARBA" id="ARBA00006978"/>
    </source>
</evidence>
<dbReference type="InterPro" id="IPR050495">
    <property type="entry name" value="ATG22/LtaA_families"/>
</dbReference>
<sequence length="252" mass="27663">MVPVPASFPTDYAFQLGIAIGGVLWLIGTYIAYRYMLDRPGPPFPKGENLTLVSVSVIWAQNQLGFTTTQVLILAAEVPFLALIGSYSWNQLQTYFKINSKRMVVIINCIYILIPLWGCLSFIPSSPIGYKSKIELFVAAGIHGLLLGAAQSSCRSLFAQLLPAGEESQFFSLYEITDKGSAWVGPLVIASIDDSGSNKAFAFVFLLAQFVVSLILYLCINLEKGIEEGKEFAAKERQLEYAMDVFESNSSA</sequence>
<dbReference type="AlphaFoldDB" id="A0AAD5STI6"/>
<keyword evidence="5 7" id="KW-1133">Transmembrane helix</keyword>
<keyword evidence="9" id="KW-1185">Reference proteome</keyword>
<reference evidence="8" key="1">
    <citation type="submission" date="2020-05" db="EMBL/GenBank/DDBJ databases">
        <title>Phylogenomic resolution of chytrid fungi.</title>
        <authorList>
            <person name="Stajich J.E."/>
            <person name="Amses K."/>
            <person name="Simmons R."/>
            <person name="Seto K."/>
            <person name="Myers J."/>
            <person name="Bonds A."/>
            <person name="Quandt C.A."/>
            <person name="Barry K."/>
            <person name="Liu P."/>
            <person name="Grigoriev I."/>
            <person name="Longcore J.E."/>
            <person name="James T.Y."/>
        </authorList>
    </citation>
    <scope>NUCLEOTIDE SEQUENCE</scope>
    <source>
        <strain evidence="8">JEL0513</strain>
    </source>
</reference>
<evidence type="ECO:0000256" key="6">
    <source>
        <dbReference type="ARBA" id="ARBA00023136"/>
    </source>
</evidence>
<comment type="function">
    <text evidence="7">Vacuolar effluxer which mediate the efflux of amino acids resulting from autophagic degradation. The release of autophagic amino acids allows the maintenance of protein synthesis and viability during nitrogen starvation.</text>
</comment>
<keyword evidence="7" id="KW-0029">Amino-acid transport</keyword>
<evidence type="ECO:0000313" key="9">
    <source>
        <dbReference type="Proteomes" id="UP001211907"/>
    </source>
</evidence>
<comment type="caution">
    <text evidence="8">The sequence shown here is derived from an EMBL/GenBank/DDBJ whole genome shotgun (WGS) entry which is preliminary data.</text>
</comment>
<keyword evidence="7" id="KW-0926">Vacuole</keyword>
<evidence type="ECO:0000256" key="5">
    <source>
        <dbReference type="ARBA" id="ARBA00022989"/>
    </source>
</evidence>
<dbReference type="Proteomes" id="UP001211907">
    <property type="component" value="Unassembled WGS sequence"/>
</dbReference>
<keyword evidence="6 7" id="KW-0472">Membrane</keyword>
<dbReference type="PANTHER" id="PTHR23519:SF1">
    <property type="entry name" value="AUTOPHAGY-RELATED PROTEIN 22"/>
    <property type="match status" value="1"/>
</dbReference>
<comment type="similarity">
    <text evidence="2 7">Belongs to the ATG22 family.</text>
</comment>
<feature type="transmembrane region" description="Helical" evidence="7">
    <location>
        <begin position="102"/>
        <end position="124"/>
    </location>
</feature>
<dbReference type="GO" id="GO:0005774">
    <property type="term" value="C:vacuolar membrane"/>
    <property type="evidence" value="ECO:0007669"/>
    <property type="project" value="UniProtKB-SubCell"/>
</dbReference>
<keyword evidence="3 7" id="KW-0813">Transport</keyword>
<dbReference type="PANTHER" id="PTHR23519">
    <property type="entry name" value="AUTOPHAGY-RELATED PROTEIN 22"/>
    <property type="match status" value="1"/>
</dbReference>
<dbReference type="GO" id="GO:0012505">
    <property type="term" value="C:endomembrane system"/>
    <property type="evidence" value="ECO:0007669"/>
    <property type="project" value="UniProtKB-SubCell"/>
</dbReference>
<feature type="transmembrane region" description="Helical" evidence="7">
    <location>
        <begin position="200"/>
        <end position="220"/>
    </location>
</feature>
<dbReference type="EMBL" id="JADGJH010001977">
    <property type="protein sequence ID" value="KAJ3105971.1"/>
    <property type="molecule type" value="Genomic_DNA"/>
</dbReference>
<evidence type="ECO:0000256" key="7">
    <source>
        <dbReference type="RuleBase" id="RU363073"/>
    </source>
</evidence>
<keyword evidence="7" id="KW-0072">Autophagy</keyword>
<feature type="transmembrane region" description="Helical" evidence="7">
    <location>
        <begin position="71"/>
        <end position="90"/>
    </location>
</feature>
<dbReference type="SUPFAM" id="SSF103473">
    <property type="entry name" value="MFS general substrate transporter"/>
    <property type="match status" value="1"/>
</dbReference>
<organism evidence="8 9">
    <name type="scientific">Physocladia obscura</name>
    <dbReference type="NCBI Taxonomy" id="109957"/>
    <lineage>
        <taxon>Eukaryota</taxon>
        <taxon>Fungi</taxon>
        <taxon>Fungi incertae sedis</taxon>
        <taxon>Chytridiomycota</taxon>
        <taxon>Chytridiomycota incertae sedis</taxon>
        <taxon>Chytridiomycetes</taxon>
        <taxon>Chytridiales</taxon>
        <taxon>Chytriomycetaceae</taxon>
        <taxon>Physocladia</taxon>
    </lineage>
</organism>
<dbReference type="GO" id="GO:0006914">
    <property type="term" value="P:autophagy"/>
    <property type="evidence" value="ECO:0007669"/>
    <property type="project" value="UniProtKB-KW"/>
</dbReference>
<dbReference type="GO" id="GO:0006865">
    <property type="term" value="P:amino acid transport"/>
    <property type="evidence" value="ECO:0007669"/>
    <property type="project" value="UniProtKB-KW"/>
</dbReference>
<dbReference type="Pfam" id="PF11700">
    <property type="entry name" value="ATG22"/>
    <property type="match status" value="1"/>
</dbReference>
<protein>
    <recommendedName>
        <fullName evidence="7">Autophagy-related protein</fullName>
    </recommendedName>
</protein>
<proteinExistence type="inferred from homology"/>
<dbReference type="InterPro" id="IPR036259">
    <property type="entry name" value="MFS_trans_sf"/>
</dbReference>
<comment type="caution">
    <text evidence="7">Lacks conserved residue(s) required for the propagation of feature annotation.</text>
</comment>
<feature type="transmembrane region" description="Helical" evidence="7">
    <location>
        <begin position="12"/>
        <end position="33"/>
    </location>
</feature>
<name>A0AAD5STI6_9FUNG</name>
<evidence type="ECO:0000313" key="8">
    <source>
        <dbReference type="EMBL" id="KAJ3105971.1"/>
    </source>
</evidence>